<sequence>MNELARVHYLEAMGVSSYAPRFILPAAKASIVCEIPVPIQPQSEPLSATVATDVQLPSPVGDEQAKASSEAHRLVSVAEPLAAVINADAQTTKQAYAAFALMFVVANNGMTVVADIPRGRQGRLWFDNGRQFIAEVLMAIDGGSEVTFSDAFNWPLNRQLQGGEAEVSQALTGIFNRIGVTAKQPIIALGKQARYFVPKLMAEQSATICYGHALPSLFANASHKAQLWKNLQPLRNRHTA</sequence>
<dbReference type="RefSeq" id="WP_237444984.1">
    <property type="nucleotide sequence ID" value="NZ_CAKLPX010000003.1"/>
</dbReference>
<reference evidence="1" key="1">
    <citation type="submission" date="2021-12" db="EMBL/GenBank/DDBJ databases">
        <authorList>
            <person name="Rodrigo-Torres L."/>
            <person name="Arahal R. D."/>
            <person name="Lucena T."/>
        </authorList>
    </citation>
    <scope>NUCLEOTIDE SEQUENCE</scope>
    <source>
        <strain evidence="1">CECT 8267</strain>
    </source>
</reference>
<keyword evidence="2" id="KW-1185">Reference proteome</keyword>
<dbReference type="Proteomes" id="UP000838100">
    <property type="component" value="Unassembled WGS sequence"/>
</dbReference>
<evidence type="ECO:0000313" key="1">
    <source>
        <dbReference type="EMBL" id="CAH0992289.1"/>
    </source>
</evidence>
<accession>A0ABN8EM09</accession>
<comment type="caution">
    <text evidence="1">The sequence shown here is derived from an EMBL/GenBank/DDBJ whole genome shotgun (WGS) entry which is preliminary data.</text>
</comment>
<name>A0ABN8EM09_9GAMM</name>
<evidence type="ECO:0000313" key="2">
    <source>
        <dbReference type="Proteomes" id="UP000838100"/>
    </source>
</evidence>
<protein>
    <submittedName>
        <fullName evidence="1">Uncharacterized protein</fullName>
    </submittedName>
</protein>
<dbReference type="EMBL" id="CAKLPX010000003">
    <property type="protein sequence ID" value="CAH0992289.1"/>
    <property type="molecule type" value="Genomic_DNA"/>
</dbReference>
<proteinExistence type="predicted"/>
<gene>
    <name evidence="1" type="ORF">SIN8267_02408</name>
</gene>
<organism evidence="1 2">
    <name type="scientific">Sinobacterium norvegicum</name>
    <dbReference type="NCBI Taxonomy" id="1641715"/>
    <lineage>
        <taxon>Bacteria</taxon>
        <taxon>Pseudomonadati</taxon>
        <taxon>Pseudomonadota</taxon>
        <taxon>Gammaproteobacteria</taxon>
        <taxon>Cellvibrionales</taxon>
        <taxon>Spongiibacteraceae</taxon>
        <taxon>Sinobacterium</taxon>
    </lineage>
</organism>